<keyword evidence="3" id="KW-1185">Reference proteome</keyword>
<evidence type="ECO:0000256" key="1">
    <source>
        <dbReference type="SAM" id="MobiDB-lite"/>
    </source>
</evidence>
<accession>C5FE22</accession>
<evidence type="ECO:0000313" key="3">
    <source>
        <dbReference type="Proteomes" id="UP000002035"/>
    </source>
</evidence>
<protein>
    <submittedName>
        <fullName evidence="2">Uncharacterized protein</fullName>
    </submittedName>
</protein>
<gene>
    <name evidence="2" type="ORF">MCYG_00944</name>
</gene>
<sequence length="101" mass="11244">MPTHPSPTWTSPWKNHFDKSYATLIRSTAETAASSSALESALVEIFENSTQHRQTPTISITQTGTPHPPRTPSTQRDTPILEALRQPEPTMLKEILPISRP</sequence>
<dbReference type="HOGENOM" id="CLU_2291041_0_0_1"/>
<dbReference type="GeneID" id="9223576"/>
<organism evidence="2 3">
    <name type="scientific">Arthroderma otae (strain ATCC MYA-4605 / CBS 113480)</name>
    <name type="common">Microsporum canis</name>
    <dbReference type="NCBI Taxonomy" id="554155"/>
    <lineage>
        <taxon>Eukaryota</taxon>
        <taxon>Fungi</taxon>
        <taxon>Dikarya</taxon>
        <taxon>Ascomycota</taxon>
        <taxon>Pezizomycotina</taxon>
        <taxon>Eurotiomycetes</taxon>
        <taxon>Eurotiomycetidae</taxon>
        <taxon>Onygenales</taxon>
        <taxon>Arthrodermataceae</taxon>
        <taxon>Microsporum</taxon>
    </lineage>
</organism>
<dbReference type="EMBL" id="DS995701">
    <property type="protein sequence ID" value="EEQ28056.1"/>
    <property type="molecule type" value="Genomic_DNA"/>
</dbReference>
<proteinExistence type="predicted"/>
<feature type="compositionally biased region" description="Polar residues" evidence="1">
    <location>
        <begin position="49"/>
        <end position="65"/>
    </location>
</feature>
<dbReference type="RefSeq" id="XP_002850840.1">
    <property type="nucleotide sequence ID" value="XM_002850794.1"/>
</dbReference>
<name>C5FE22_ARTOC</name>
<dbReference type="Proteomes" id="UP000002035">
    <property type="component" value="Unassembled WGS sequence"/>
</dbReference>
<feature type="region of interest" description="Disordered" evidence="1">
    <location>
        <begin position="49"/>
        <end position="79"/>
    </location>
</feature>
<reference evidence="3" key="1">
    <citation type="journal article" date="2012" name="MBio">
        <title>Comparative genome analysis of Trichophyton rubrum and related dermatophytes reveals candidate genes involved in infection.</title>
        <authorList>
            <person name="Martinez D.A."/>
            <person name="Oliver B.G."/>
            <person name="Graeser Y."/>
            <person name="Goldberg J.M."/>
            <person name="Li W."/>
            <person name="Martinez-Rossi N.M."/>
            <person name="Monod M."/>
            <person name="Shelest E."/>
            <person name="Barton R.C."/>
            <person name="Birch E."/>
            <person name="Brakhage A.A."/>
            <person name="Chen Z."/>
            <person name="Gurr S.J."/>
            <person name="Heiman D."/>
            <person name="Heitman J."/>
            <person name="Kosti I."/>
            <person name="Rossi A."/>
            <person name="Saif S."/>
            <person name="Samalova M."/>
            <person name="Saunders C.W."/>
            <person name="Shea T."/>
            <person name="Summerbell R.C."/>
            <person name="Xu J."/>
            <person name="Young S."/>
            <person name="Zeng Q."/>
            <person name="Birren B.W."/>
            <person name="Cuomo C.A."/>
            <person name="White T.C."/>
        </authorList>
    </citation>
    <scope>NUCLEOTIDE SEQUENCE [LARGE SCALE GENOMIC DNA]</scope>
    <source>
        <strain evidence="3">ATCC MYA-4605 / CBS 113480</strain>
    </source>
</reference>
<dbReference type="AlphaFoldDB" id="C5FE22"/>
<dbReference type="VEuPathDB" id="FungiDB:MCYG_00944"/>
<evidence type="ECO:0000313" key="2">
    <source>
        <dbReference type="EMBL" id="EEQ28056.1"/>
    </source>
</evidence>